<evidence type="ECO:0000313" key="1">
    <source>
        <dbReference type="EMBL" id="PAF12683.1"/>
    </source>
</evidence>
<organism evidence="1 2">
    <name type="scientific">Shouchella clausii</name>
    <name type="common">Alkalihalobacillus clausii</name>
    <dbReference type="NCBI Taxonomy" id="79880"/>
    <lineage>
        <taxon>Bacteria</taxon>
        <taxon>Bacillati</taxon>
        <taxon>Bacillota</taxon>
        <taxon>Bacilli</taxon>
        <taxon>Bacillales</taxon>
        <taxon>Bacillaceae</taxon>
        <taxon>Shouchella</taxon>
    </lineage>
</organism>
<evidence type="ECO:0000313" key="2">
    <source>
        <dbReference type="Proteomes" id="UP000216133"/>
    </source>
</evidence>
<dbReference type="EMBL" id="NPBS01000661">
    <property type="protein sequence ID" value="PAF12683.1"/>
    <property type="molecule type" value="Genomic_DNA"/>
</dbReference>
<name>A0A268QX82_SHOCL</name>
<feature type="non-terminal residue" evidence="1">
    <location>
        <position position="1"/>
    </location>
</feature>
<reference evidence="1 2" key="1">
    <citation type="submission" date="2017-07" db="EMBL/GenBank/DDBJ databases">
        <title>Isolation and whole genome analysis of endospore-forming bacteria from heroin.</title>
        <authorList>
            <person name="Kalinowski J."/>
            <person name="Ahrens B."/>
            <person name="Al-Dilaimi A."/>
            <person name="Winkler A."/>
            <person name="Wibberg D."/>
            <person name="Schleenbecker U."/>
            <person name="Ruckert C."/>
            <person name="Wolfel R."/>
            <person name="Grass G."/>
        </authorList>
    </citation>
    <scope>NUCLEOTIDE SEQUENCE [LARGE SCALE GENOMIC DNA]</scope>
    <source>
        <strain evidence="1 2">7523-2</strain>
    </source>
</reference>
<dbReference type="Proteomes" id="UP000216133">
    <property type="component" value="Unassembled WGS sequence"/>
</dbReference>
<gene>
    <name evidence="1" type="ORF">CHH61_24980</name>
</gene>
<proteinExistence type="predicted"/>
<comment type="caution">
    <text evidence="1">The sequence shown here is derived from an EMBL/GenBank/DDBJ whole genome shotgun (WGS) entry which is preliminary data.</text>
</comment>
<protein>
    <submittedName>
        <fullName evidence="1">Uncharacterized protein</fullName>
    </submittedName>
</protein>
<dbReference type="AlphaFoldDB" id="A0A268QX82"/>
<feature type="non-terminal residue" evidence="1">
    <location>
        <position position="78"/>
    </location>
</feature>
<accession>A0A268QX82</accession>
<sequence>YRRGKDADNPNGIVPKLYDGYFNPIVTFKEHTDAKEQVMVADMSGDSRDELIVYNLTGELAVYIYSNGTSNLKEHITG</sequence>